<feature type="transmembrane region" description="Helical" evidence="5">
    <location>
        <begin position="74"/>
        <end position="92"/>
    </location>
</feature>
<dbReference type="Proteomes" id="UP000294480">
    <property type="component" value="Unassembled WGS sequence"/>
</dbReference>
<evidence type="ECO:0000256" key="1">
    <source>
        <dbReference type="ARBA" id="ARBA00004141"/>
    </source>
</evidence>
<comment type="caution">
    <text evidence="6">The sequence shown here is derived from an EMBL/GenBank/DDBJ whole genome shotgun (WGS) entry which is preliminary data.</text>
</comment>
<evidence type="ECO:0000256" key="3">
    <source>
        <dbReference type="ARBA" id="ARBA00022989"/>
    </source>
</evidence>
<keyword evidence="5" id="KW-1003">Cell membrane</keyword>
<comment type="similarity">
    <text evidence="5">Belongs to the 4-toluene sulfonate uptake permease (TSUP) (TC 2.A.102) family.</text>
</comment>
<evidence type="ECO:0000256" key="2">
    <source>
        <dbReference type="ARBA" id="ARBA00022692"/>
    </source>
</evidence>
<dbReference type="PANTHER" id="PTHR43701:SF5">
    <property type="entry name" value="MEMBRANE TRANSPORTER PROTEIN-RELATED"/>
    <property type="match status" value="1"/>
</dbReference>
<gene>
    <name evidence="6" type="ORF">DFR44_10268</name>
</gene>
<dbReference type="InterPro" id="IPR002781">
    <property type="entry name" value="TM_pro_TauE-like"/>
</dbReference>
<evidence type="ECO:0000256" key="5">
    <source>
        <dbReference type="RuleBase" id="RU363041"/>
    </source>
</evidence>
<dbReference type="AlphaFoldDB" id="A0A4R6YB03"/>
<proteinExistence type="inferred from homology"/>
<dbReference type="EMBL" id="SNZE01000002">
    <property type="protein sequence ID" value="TDR32772.1"/>
    <property type="molecule type" value="Genomic_DNA"/>
</dbReference>
<dbReference type="GO" id="GO:0005886">
    <property type="term" value="C:plasma membrane"/>
    <property type="evidence" value="ECO:0007669"/>
    <property type="project" value="UniProtKB-SubCell"/>
</dbReference>
<keyword evidence="4 5" id="KW-0472">Membrane</keyword>
<dbReference type="RefSeq" id="WP_133618950.1">
    <property type="nucleotide sequence ID" value="NZ_SNZE01000002.1"/>
</dbReference>
<dbReference type="PANTHER" id="PTHR43701">
    <property type="entry name" value="MEMBRANE TRANSPORTER PROTEIN MJ0441-RELATED"/>
    <property type="match status" value="1"/>
</dbReference>
<accession>A0A4R6YB03</accession>
<evidence type="ECO:0000313" key="6">
    <source>
        <dbReference type="EMBL" id="TDR32772.1"/>
    </source>
</evidence>
<dbReference type="InterPro" id="IPR051598">
    <property type="entry name" value="TSUP/Inactive_protease-like"/>
</dbReference>
<feature type="transmembrane region" description="Helical" evidence="5">
    <location>
        <begin position="198"/>
        <end position="217"/>
    </location>
</feature>
<feature type="transmembrane region" description="Helical" evidence="5">
    <location>
        <begin position="31"/>
        <end position="62"/>
    </location>
</feature>
<name>A0A4R6YB03_9BURK</name>
<feature type="transmembrane region" description="Helical" evidence="5">
    <location>
        <begin position="161"/>
        <end position="186"/>
    </location>
</feature>
<sequence>MSFELLILLACAFFVIALVYSSVGHAGASGYLSVMILAGVAPAVMRPTALSLNIAVSSLVCLHLWRHGRMDWRALWPFILSSIPMAALGGSMKLSDKTYLNWLAIVMVLSSILLFLRTREHTPNVEQRAHIHPVLALCIGGIIGLLSGITGTGGGIFLSPILILFGLAGVRTTAAISAPFILFNSISGLSGNVLSAHYLPDGISVLMAVVLVGGFIGARLGTHVLSAKVLLRVLSGVMLFSASKLILG</sequence>
<reference evidence="6 7" key="1">
    <citation type="submission" date="2019-03" db="EMBL/GenBank/DDBJ databases">
        <title>Genomic Encyclopedia of Type Strains, Phase IV (KMG-IV): sequencing the most valuable type-strain genomes for metagenomic binning, comparative biology and taxonomic classification.</title>
        <authorList>
            <person name="Goeker M."/>
        </authorList>
    </citation>
    <scope>NUCLEOTIDE SEQUENCE [LARGE SCALE GENOMIC DNA]</scope>
    <source>
        <strain evidence="6 7">DSM 102852</strain>
    </source>
</reference>
<organism evidence="6 7">
    <name type="scientific">Hydromonas duriensis</name>
    <dbReference type="NCBI Taxonomy" id="1527608"/>
    <lineage>
        <taxon>Bacteria</taxon>
        <taxon>Pseudomonadati</taxon>
        <taxon>Pseudomonadota</taxon>
        <taxon>Betaproteobacteria</taxon>
        <taxon>Burkholderiales</taxon>
        <taxon>Burkholderiaceae</taxon>
        <taxon>Hydromonas</taxon>
    </lineage>
</organism>
<keyword evidence="3 5" id="KW-1133">Transmembrane helix</keyword>
<dbReference type="Pfam" id="PF01925">
    <property type="entry name" value="TauE"/>
    <property type="match status" value="1"/>
</dbReference>
<evidence type="ECO:0000313" key="7">
    <source>
        <dbReference type="Proteomes" id="UP000294480"/>
    </source>
</evidence>
<feature type="transmembrane region" description="Helical" evidence="5">
    <location>
        <begin position="129"/>
        <end position="149"/>
    </location>
</feature>
<keyword evidence="7" id="KW-1185">Reference proteome</keyword>
<keyword evidence="2 5" id="KW-0812">Transmembrane</keyword>
<feature type="transmembrane region" description="Helical" evidence="5">
    <location>
        <begin position="98"/>
        <end position="117"/>
    </location>
</feature>
<dbReference type="OrthoDB" id="560496at2"/>
<comment type="subcellular location">
    <subcellularLocation>
        <location evidence="5">Cell membrane</location>
        <topology evidence="5">Multi-pass membrane protein</topology>
    </subcellularLocation>
    <subcellularLocation>
        <location evidence="1">Membrane</location>
        <topology evidence="1">Multi-pass membrane protein</topology>
    </subcellularLocation>
</comment>
<evidence type="ECO:0000256" key="4">
    <source>
        <dbReference type="ARBA" id="ARBA00023136"/>
    </source>
</evidence>
<protein>
    <recommendedName>
        <fullName evidence="5">Probable membrane transporter protein</fullName>
    </recommendedName>
</protein>